<sequence length="322" mass="33339">MRSVHRRTALFLPALLAAAPARAEWPDRPVRVIVPFAPGGSSDLIARLIGTELQARLGQPVVVENRGGANGAIGMASAAQAPADGYTLVAGHIGTHAITPAIMRSPGYDTLRDFTTIAVPATSSSVLVVPQASPVRDLRGLLDLARARPGALSYGSPGVGSPSHVTVVLLSKMTGISAQHVPYRGGGPAVTDLVAGTLDFMFAGPAEVLGQIQSGRLRALATTGERRSPGSPNLPTVAEAGVPGFQFTVWHALSTRAGTPPAVLDRLRGEVAAVLGSEAVQARLRDVGLERGPQDALAAEAMLRAEVRRWGTLVHEAGIQAD</sequence>
<dbReference type="InterPro" id="IPR042100">
    <property type="entry name" value="Bug_dom1"/>
</dbReference>
<protein>
    <submittedName>
        <fullName evidence="3">Tripartite tricarboxylate transporter substrate binding protein</fullName>
    </submittedName>
</protein>
<reference evidence="3 4" key="1">
    <citation type="submission" date="2021-03" db="EMBL/GenBank/DDBJ databases">
        <authorList>
            <person name="So Y."/>
        </authorList>
    </citation>
    <scope>NUCLEOTIDE SEQUENCE [LARGE SCALE GENOMIC DNA]</scope>
    <source>
        <strain evidence="3 4">SSH11</strain>
    </source>
</reference>
<accession>A0ABS4AFJ0</accession>
<dbReference type="SUPFAM" id="SSF53850">
    <property type="entry name" value="Periplasmic binding protein-like II"/>
    <property type="match status" value="1"/>
</dbReference>
<dbReference type="InterPro" id="IPR005064">
    <property type="entry name" value="BUG"/>
</dbReference>
<dbReference type="PANTHER" id="PTHR42928:SF5">
    <property type="entry name" value="BLR1237 PROTEIN"/>
    <property type="match status" value="1"/>
</dbReference>
<dbReference type="PIRSF" id="PIRSF017082">
    <property type="entry name" value="YflP"/>
    <property type="match status" value="1"/>
</dbReference>
<evidence type="ECO:0000313" key="4">
    <source>
        <dbReference type="Proteomes" id="UP000681594"/>
    </source>
</evidence>
<dbReference type="Proteomes" id="UP000681594">
    <property type="component" value="Unassembled WGS sequence"/>
</dbReference>
<dbReference type="CDD" id="cd07012">
    <property type="entry name" value="PBP2_Bug_TTT"/>
    <property type="match status" value="1"/>
</dbReference>
<feature type="signal peptide" evidence="2">
    <location>
        <begin position="1"/>
        <end position="23"/>
    </location>
</feature>
<dbReference type="Gene3D" id="3.40.190.10">
    <property type="entry name" value="Periplasmic binding protein-like II"/>
    <property type="match status" value="1"/>
</dbReference>
<dbReference type="PANTHER" id="PTHR42928">
    <property type="entry name" value="TRICARBOXYLATE-BINDING PROTEIN"/>
    <property type="match status" value="1"/>
</dbReference>
<name>A0ABS4AFJ0_9PROT</name>
<dbReference type="EMBL" id="JAGIZB010000012">
    <property type="protein sequence ID" value="MBP0445800.1"/>
    <property type="molecule type" value="Genomic_DNA"/>
</dbReference>
<gene>
    <name evidence="3" type="ORF">J8J14_13550</name>
</gene>
<comment type="similarity">
    <text evidence="1">Belongs to the UPF0065 (bug) family.</text>
</comment>
<dbReference type="Gene3D" id="3.40.190.150">
    <property type="entry name" value="Bordetella uptake gene, domain 1"/>
    <property type="match status" value="1"/>
</dbReference>
<feature type="chain" id="PRO_5047211965" evidence="2">
    <location>
        <begin position="24"/>
        <end position="322"/>
    </location>
</feature>
<keyword evidence="2" id="KW-0732">Signal</keyword>
<evidence type="ECO:0000313" key="3">
    <source>
        <dbReference type="EMBL" id="MBP0445800.1"/>
    </source>
</evidence>
<keyword evidence="4" id="KW-1185">Reference proteome</keyword>
<evidence type="ECO:0000256" key="1">
    <source>
        <dbReference type="ARBA" id="ARBA00006987"/>
    </source>
</evidence>
<dbReference type="RefSeq" id="WP_209380068.1">
    <property type="nucleotide sequence ID" value="NZ_JAGIZB010000012.1"/>
</dbReference>
<dbReference type="Pfam" id="PF03401">
    <property type="entry name" value="TctC"/>
    <property type="match status" value="1"/>
</dbReference>
<comment type="caution">
    <text evidence="3">The sequence shown here is derived from an EMBL/GenBank/DDBJ whole genome shotgun (WGS) entry which is preliminary data.</text>
</comment>
<evidence type="ECO:0000256" key="2">
    <source>
        <dbReference type="SAM" id="SignalP"/>
    </source>
</evidence>
<organism evidence="3 4">
    <name type="scientific">Pararoseomonas baculiformis</name>
    <dbReference type="NCBI Taxonomy" id="2820812"/>
    <lineage>
        <taxon>Bacteria</taxon>
        <taxon>Pseudomonadati</taxon>
        <taxon>Pseudomonadota</taxon>
        <taxon>Alphaproteobacteria</taxon>
        <taxon>Acetobacterales</taxon>
        <taxon>Acetobacteraceae</taxon>
        <taxon>Pararoseomonas</taxon>
    </lineage>
</organism>
<proteinExistence type="inferred from homology"/>